<reference evidence="3 4" key="1">
    <citation type="submission" date="2019-02" db="EMBL/GenBank/DDBJ databases">
        <title>Genomic Encyclopedia of Type Strains, Phase IV (KMG-IV): sequencing the most valuable type-strain genomes for metagenomic binning, comparative biology and taxonomic classification.</title>
        <authorList>
            <person name="Goeker M."/>
        </authorList>
    </citation>
    <scope>NUCLEOTIDE SEQUENCE [LARGE SCALE GENOMIC DNA]</scope>
    <source>
        <strain evidence="3 4">DSM 45622</strain>
    </source>
</reference>
<proteinExistence type="predicted"/>
<feature type="compositionally biased region" description="Basic and acidic residues" evidence="1">
    <location>
        <begin position="12"/>
        <end position="21"/>
    </location>
</feature>
<keyword evidence="2" id="KW-0472">Membrane</keyword>
<protein>
    <recommendedName>
        <fullName evidence="5">DUF5666 domain-containing protein</fullName>
    </recommendedName>
</protein>
<dbReference type="AlphaFoldDB" id="A0A4Q7NPH5"/>
<evidence type="ECO:0000256" key="2">
    <source>
        <dbReference type="SAM" id="Phobius"/>
    </source>
</evidence>
<comment type="caution">
    <text evidence="3">The sequence shown here is derived from an EMBL/GenBank/DDBJ whole genome shotgun (WGS) entry which is preliminary data.</text>
</comment>
<keyword evidence="2" id="KW-1133">Transmembrane helix</keyword>
<evidence type="ECO:0008006" key="5">
    <source>
        <dbReference type="Google" id="ProtNLM"/>
    </source>
</evidence>
<gene>
    <name evidence="3" type="ORF">EV189_2628</name>
</gene>
<name>A0A4Q7NPH5_9ACTN</name>
<accession>A0A4Q7NPH5</accession>
<feature type="transmembrane region" description="Helical" evidence="2">
    <location>
        <begin position="69"/>
        <end position="86"/>
    </location>
</feature>
<feature type="compositionally biased region" description="Gly residues" evidence="1">
    <location>
        <begin position="129"/>
        <end position="161"/>
    </location>
</feature>
<evidence type="ECO:0000313" key="4">
    <source>
        <dbReference type="Proteomes" id="UP000293638"/>
    </source>
</evidence>
<sequence length="242" mass="22762">MDRTGAETGDLLGRHAADEAHTQVLPPVEGAVPADYLSSEDTSTGARSGDLDELLASTAGPALPRTTRVLGGAVLVVLVFVAGAALERHELRSSGTTPAAGARAGGLGGLGAGGFGAGGYGGFRQRTGTGTGRGSGAEAGGAAGELPGGAPAGAPGTGGAAGSSAAAGPAVVGTVVKVSGSTVTVRNFAGKLVTVQVPAGTSVTRTTTTPLRALEAGSTVSVSGTAGTDGSVTASALTQSAG</sequence>
<keyword evidence="2" id="KW-0812">Transmembrane</keyword>
<feature type="region of interest" description="Disordered" evidence="1">
    <location>
        <begin position="126"/>
        <end position="164"/>
    </location>
</feature>
<organism evidence="3 4">
    <name type="scientific">Motilibacter rhizosphaerae</name>
    <dbReference type="NCBI Taxonomy" id="598652"/>
    <lineage>
        <taxon>Bacteria</taxon>
        <taxon>Bacillati</taxon>
        <taxon>Actinomycetota</taxon>
        <taxon>Actinomycetes</taxon>
        <taxon>Motilibacterales</taxon>
        <taxon>Motilibacteraceae</taxon>
        <taxon>Motilibacter</taxon>
    </lineage>
</organism>
<feature type="region of interest" description="Disordered" evidence="1">
    <location>
        <begin position="1"/>
        <end position="48"/>
    </location>
</feature>
<keyword evidence="4" id="KW-1185">Reference proteome</keyword>
<dbReference type="Proteomes" id="UP000293638">
    <property type="component" value="Unassembled WGS sequence"/>
</dbReference>
<evidence type="ECO:0000256" key="1">
    <source>
        <dbReference type="SAM" id="MobiDB-lite"/>
    </source>
</evidence>
<dbReference type="EMBL" id="SGXD01000003">
    <property type="protein sequence ID" value="RZS87204.1"/>
    <property type="molecule type" value="Genomic_DNA"/>
</dbReference>
<evidence type="ECO:0000313" key="3">
    <source>
        <dbReference type="EMBL" id="RZS87204.1"/>
    </source>
</evidence>
<dbReference type="RefSeq" id="WP_196788573.1">
    <property type="nucleotide sequence ID" value="NZ_SGXD01000003.1"/>
</dbReference>